<dbReference type="Proteomes" id="UP000095284">
    <property type="component" value="Unplaced"/>
</dbReference>
<keyword evidence="4" id="KW-1185">Reference proteome</keyword>
<protein>
    <submittedName>
        <fullName evidence="2">(pine wood nematode) hypothetical protein</fullName>
    </submittedName>
</protein>
<name>A0A1I7RN30_BURXY</name>
<accession>A0A1I7RN30</accession>
<keyword evidence="1" id="KW-1133">Transmembrane helix</keyword>
<keyword evidence="1" id="KW-0812">Transmembrane</keyword>
<evidence type="ECO:0000313" key="4">
    <source>
        <dbReference type="Proteomes" id="UP000659654"/>
    </source>
</evidence>
<dbReference type="EMBL" id="CAJFDI010000001">
    <property type="protein sequence ID" value="CAD5211093.1"/>
    <property type="molecule type" value="Genomic_DNA"/>
</dbReference>
<dbReference type="OrthoDB" id="10435261at2759"/>
<feature type="transmembrane region" description="Helical" evidence="1">
    <location>
        <begin position="76"/>
        <end position="98"/>
    </location>
</feature>
<dbReference type="AlphaFoldDB" id="A0A1I7RN30"/>
<reference evidence="2" key="2">
    <citation type="submission" date="2020-09" db="EMBL/GenBank/DDBJ databases">
        <authorList>
            <person name="Kikuchi T."/>
        </authorList>
    </citation>
    <scope>NUCLEOTIDE SEQUENCE</scope>
    <source>
        <strain evidence="2">Ka4C1</strain>
    </source>
</reference>
<evidence type="ECO:0000313" key="2">
    <source>
        <dbReference type="EMBL" id="CAD5211093.1"/>
    </source>
</evidence>
<keyword evidence="1" id="KW-0472">Membrane</keyword>
<organism evidence="3 5">
    <name type="scientific">Bursaphelenchus xylophilus</name>
    <name type="common">Pinewood nematode worm</name>
    <name type="synonym">Aphelenchoides xylophilus</name>
    <dbReference type="NCBI Taxonomy" id="6326"/>
    <lineage>
        <taxon>Eukaryota</taxon>
        <taxon>Metazoa</taxon>
        <taxon>Ecdysozoa</taxon>
        <taxon>Nematoda</taxon>
        <taxon>Chromadorea</taxon>
        <taxon>Rhabditida</taxon>
        <taxon>Tylenchina</taxon>
        <taxon>Tylenchomorpha</taxon>
        <taxon>Aphelenchoidea</taxon>
        <taxon>Aphelenchoididae</taxon>
        <taxon>Bursaphelenchus</taxon>
    </lineage>
</organism>
<dbReference type="Proteomes" id="UP000659654">
    <property type="component" value="Unassembled WGS sequence"/>
</dbReference>
<dbReference type="SMR" id="A0A1I7RN30"/>
<evidence type="ECO:0000313" key="5">
    <source>
        <dbReference type="WBParaSite" id="BXY_0211600.1"/>
    </source>
</evidence>
<dbReference type="EMBL" id="CAJFCV020000001">
    <property type="protein sequence ID" value="CAG9087630.1"/>
    <property type="molecule type" value="Genomic_DNA"/>
</dbReference>
<gene>
    <name evidence="2" type="ORF">BXYJ_LOCUS2256</name>
</gene>
<dbReference type="WBParaSite" id="BXY_0211600.1">
    <property type="protein sequence ID" value="BXY_0211600.1"/>
    <property type="gene ID" value="BXY_0211600"/>
</dbReference>
<evidence type="ECO:0000256" key="1">
    <source>
        <dbReference type="SAM" id="Phobius"/>
    </source>
</evidence>
<dbReference type="Proteomes" id="UP000582659">
    <property type="component" value="Unassembled WGS sequence"/>
</dbReference>
<sequence>MLSQVCQLVNPFIPTTSPSAMPSIRSLAQTTTGLPNLERILQTVPTTTPSPQKVLDSAIKEGVKQAVGGGMGPVGWVLMFLLSVLAIFCLLIGAYALYDEKCRSNEVMKQNVCIQTTTDSGPFRNLHALNRRRRLDSSHV</sequence>
<evidence type="ECO:0000313" key="3">
    <source>
        <dbReference type="Proteomes" id="UP000095284"/>
    </source>
</evidence>
<reference evidence="5" key="1">
    <citation type="submission" date="2016-11" db="UniProtKB">
        <authorList>
            <consortium name="WormBaseParasite"/>
        </authorList>
    </citation>
    <scope>IDENTIFICATION</scope>
</reference>
<proteinExistence type="predicted"/>